<gene>
    <name evidence="2" type="ORF">HRV97_12735</name>
</gene>
<dbReference type="Proteomes" id="UP000621447">
    <property type="component" value="Unassembled WGS sequence"/>
</dbReference>
<dbReference type="Gene3D" id="3.20.20.70">
    <property type="entry name" value="Aldolase class I"/>
    <property type="match status" value="1"/>
</dbReference>
<name>A0ABX2JQC8_9SPHN</name>
<reference evidence="2 3" key="1">
    <citation type="submission" date="2020-06" db="EMBL/GenBank/DDBJ databases">
        <title>Sphingomonas hominis sp. nov., a member of the Sphingomonas, isolated from the hair of a 22-year-old girl.</title>
        <authorList>
            <person name="Zhang D.-F."/>
            <person name="Cui X.-W."/>
        </authorList>
    </citation>
    <scope>NUCLEOTIDE SEQUENCE [LARGE SCALE GENOMIC DNA]</scope>
    <source>
        <strain evidence="2 3">HHU CXW</strain>
    </source>
</reference>
<accession>A0ABX2JQC8</accession>
<evidence type="ECO:0000313" key="2">
    <source>
        <dbReference type="EMBL" id="NTS66025.1"/>
    </source>
</evidence>
<organism evidence="2 3">
    <name type="scientific">Sphingomonas hominis</name>
    <dbReference type="NCBI Taxonomy" id="2741495"/>
    <lineage>
        <taxon>Bacteria</taxon>
        <taxon>Pseudomonadati</taxon>
        <taxon>Pseudomonadota</taxon>
        <taxon>Alphaproteobacteria</taxon>
        <taxon>Sphingomonadales</taxon>
        <taxon>Sphingomonadaceae</taxon>
        <taxon>Sphingomonas</taxon>
    </lineage>
</organism>
<dbReference type="Pfam" id="PF02581">
    <property type="entry name" value="TMP-TENI"/>
    <property type="match status" value="1"/>
</dbReference>
<evidence type="ECO:0000259" key="1">
    <source>
        <dbReference type="Pfam" id="PF02581"/>
    </source>
</evidence>
<sequence length="153" mass="16588">MGEGLWRALERLPRGGGVVFRHYTLPSRERRGLFARVRRVALRRGLVLVRAGPARMTGEMGTHAQRGAGMVTWPVHDVGEARGARRARVDAVFVSPVFATRSHPGATGLGARRARAIGRVAGVPVIALGGMSEARFRRLRGFHGYAAIDAWSA</sequence>
<dbReference type="EMBL" id="JABULH010000005">
    <property type="protein sequence ID" value="NTS66025.1"/>
    <property type="molecule type" value="Genomic_DNA"/>
</dbReference>
<dbReference type="InterPro" id="IPR022998">
    <property type="entry name" value="ThiamineP_synth_TenI"/>
</dbReference>
<dbReference type="InterPro" id="IPR013785">
    <property type="entry name" value="Aldolase_TIM"/>
</dbReference>
<feature type="domain" description="Thiamine phosphate synthase/TenI" evidence="1">
    <location>
        <begin position="69"/>
        <end position="149"/>
    </location>
</feature>
<keyword evidence="3" id="KW-1185">Reference proteome</keyword>
<dbReference type="InterPro" id="IPR036206">
    <property type="entry name" value="ThiamineP_synth_sf"/>
</dbReference>
<proteinExistence type="predicted"/>
<dbReference type="SUPFAM" id="SSF51391">
    <property type="entry name" value="Thiamin phosphate synthase"/>
    <property type="match status" value="1"/>
</dbReference>
<evidence type="ECO:0000313" key="3">
    <source>
        <dbReference type="Proteomes" id="UP000621447"/>
    </source>
</evidence>
<comment type="caution">
    <text evidence="2">The sequence shown here is derived from an EMBL/GenBank/DDBJ whole genome shotgun (WGS) entry which is preliminary data.</text>
</comment>
<protein>
    <submittedName>
        <fullName evidence="2">Thiamine phosphate synthase</fullName>
    </submittedName>
</protein>
<dbReference type="CDD" id="cd00564">
    <property type="entry name" value="TMP_TenI"/>
    <property type="match status" value="1"/>
</dbReference>